<protein>
    <recommendedName>
        <fullName evidence="4">Ion channel</fullName>
    </recommendedName>
</protein>
<evidence type="ECO:0008006" key="4">
    <source>
        <dbReference type="Google" id="ProtNLM"/>
    </source>
</evidence>
<feature type="transmembrane region" description="Helical" evidence="1">
    <location>
        <begin position="28"/>
        <end position="48"/>
    </location>
</feature>
<feature type="transmembrane region" description="Helical" evidence="1">
    <location>
        <begin position="84"/>
        <end position="106"/>
    </location>
</feature>
<dbReference type="OrthoDB" id="465094at2"/>
<dbReference type="AlphaFoldDB" id="A0A1H7ZU66"/>
<keyword evidence="1" id="KW-0812">Transmembrane</keyword>
<name>A0A1H7ZU66_9HYPH</name>
<proteinExistence type="predicted"/>
<dbReference type="STRING" id="1036779.SAMN04515666_1167"/>
<accession>A0A1H7ZU66</accession>
<dbReference type="RefSeq" id="WP_091842758.1">
    <property type="nucleotide sequence ID" value="NZ_FOAN01000016.1"/>
</dbReference>
<keyword evidence="1" id="KW-1133">Transmembrane helix</keyword>
<keyword evidence="3" id="KW-1185">Reference proteome</keyword>
<sequence>MRHLTRFEHRREALLPPRQFALRMGRAMLLWLGLTIVGLAIGMIGYAASEGMSAVDAFVNAAMILSGMGPVAELKTTGGKLFAGFYAIFSGLFVVVATGFVLAPILHRVLHSFHIEEGTANDD</sequence>
<gene>
    <name evidence="2" type="ORF">SAMN04515666_1167</name>
</gene>
<evidence type="ECO:0000313" key="3">
    <source>
        <dbReference type="Proteomes" id="UP000199664"/>
    </source>
</evidence>
<evidence type="ECO:0000256" key="1">
    <source>
        <dbReference type="SAM" id="Phobius"/>
    </source>
</evidence>
<keyword evidence="1" id="KW-0472">Membrane</keyword>
<dbReference type="Proteomes" id="UP000199664">
    <property type="component" value="Unassembled WGS sequence"/>
</dbReference>
<feature type="transmembrane region" description="Helical" evidence="1">
    <location>
        <begin position="54"/>
        <end position="72"/>
    </location>
</feature>
<evidence type="ECO:0000313" key="2">
    <source>
        <dbReference type="EMBL" id="SEM61841.1"/>
    </source>
</evidence>
<reference evidence="3" key="1">
    <citation type="submission" date="2016-10" db="EMBL/GenBank/DDBJ databases">
        <authorList>
            <person name="Varghese N."/>
            <person name="Submissions S."/>
        </authorList>
    </citation>
    <scope>NUCLEOTIDE SEQUENCE [LARGE SCALE GENOMIC DNA]</scope>
    <source>
        <strain evidence="3">LMG 26383,CCUG 61248,R- 45681</strain>
    </source>
</reference>
<organism evidence="2 3">
    <name type="scientific">Bosea lupini</name>
    <dbReference type="NCBI Taxonomy" id="1036779"/>
    <lineage>
        <taxon>Bacteria</taxon>
        <taxon>Pseudomonadati</taxon>
        <taxon>Pseudomonadota</taxon>
        <taxon>Alphaproteobacteria</taxon>
        <taxon>Hyphomicrobiales</taxon>
        <taxon>Boseaceae</taxon>
        <taxon>Bosea</taxon>
    </lineage>
</organism>
<dbReference type="EMBL" id="FOAN01000016">
    <property type="protein sequence ID" value="SEM61841.1"/>
    <property type="molecule type" value="Genomic_DNA"/>
</dbReference>